<reference evidence="2 3" key="1">
    <citation type="journal article" date="2015" name="Nature">
        <title>rRNA introns, odd ribosomes, and small enigmatic genomes across a large radiation of phyla.</title>
        <authorList>
            <person name="Brown C.T."/>
            <person name="Hug L.A."/>
            <person name="Thomas B.C."/>
            <person name="Sharon I."/>
            <person name="Castelle C.J."/>
            <person name="Singh A."/>
            <person name="Wilkins M.J."/>
            <person name="Williams K.H."/>
            <person name="Banfield J.F."/>
        </authorList>
    </citation>
    <scope>NUCLEOTIDE SEQUENCE [LARGE SCALE GENOMIC DNA]</scope>
</reference>
<evidence type="ECO:0000313" key="3">
    <source>
        <dbReference type="Proteomes" id="UP000034595"/>
    </source>
</evidence>
<evidence type="ECO:0000313" key="2">
    <source>
        <dbReference type="EMBL" id="KKT82283.1"/>
    </source>
</evidence>
<dbReference type="AlphaFoldDB" id="A0A0G1KFG5"/>
<dbReference type="Proteomes" id="UP000034595">
    <property type="component" value="Unassembled WGS sequence"/>
</dbReference>
<protein>
    <submittedName>
        <fullName evidence="2">Uncharacterized protein</fullName>
    </submittedName>
</protein>
<organism evidence="2 3">
    <name type="scientific">Candidatus Azambacteria bacterium GW2011_GWA1_44_9</name>
    <dbReference type="NCBI Taxonomy" id="1618610"/>
    <lineage>
        <taxon>Bacteria</taxon>
        <taxon>Candidatus Azamiibacteriota</taxon>
    </lineage>
</organism>
<evidence type="ECO:0000256" key="1">
    <source>
        <dbReference type="SAM" id="MobiDB-lite"/>
    </source>
</evidence>
<sequence length="81" mass="9350">MFNLSRIFGKETAPEQKRDEAFAEPVVVTEKKAFNPDVLTLNFTPEEIENFKDKGMTDLEIELLKKTALRKLESARFDNSK</sequence>
<feature type="compositionally biased region" description="Basic and acidic residues" evidence="1">
    <location>
        <begin position="8"/>
        <end position="20"/>
    </location>
</feature>
<accession>A0A0G1KFG5</accession>
<dbReference type="EMBL" id="LCJQ01000001">
    <property type="protein sequence ID" value="KKT82283.1"/>
    <property type="molecule type" value="Genomic_DNA"/>
</dbReference>
<proteinExistence type="predicted"/>
<comment type="caution">
    <text evidence="2">The sequence shown here is derived from an EMBL/GenBank/DDBJ whole genome shotgun (WGS) entry which is preliminary data.</text>
</comment>
<gene>
    <name evidence="2" type="ORF">UW78_C0001G0066</name>
</gene>
<feature type="region of interest" description="Disordered" evidence="1">
    <location>
        <begin position="1"/>
        <end position="20"/>
    </location>
</feature>
<name>A0A0G1KFG5_9BACT</name>